<reference evidence="3" key="2">
    <citation type="submission" date="2019-01" db="EMBL/GenBank/DDBJ databases">
        <title>Genome sequence of Desulfonema ishimotonii strain Tokyo 01.</title>
        <authorList>
            <person name="Fukui M."/>
        </authorList>
    </citation>
    <scope>NUCLEOTIDE SEQUENCE [LARGE SCALE GENOMIC DNA]</scope>
    <source>
        <strain evidence="3">Tokyo 01</strain>
    </source>
</reference>
<gene>
    <name evidence="2" type="ORF">DENIS_2839</name>
</gene>
<organism evidence="2 3">
    <name type="scientific">Desulfonema ishimotonii</name>
    <dbReference type="NCBI Taxonomy" id="45657"/>
    <lineage>
        <taxon>Bacteria</taxon>
        <taxon>Pseudomonadati</taxon>
        <taxon>Thermodesulfobacteriota</taxon>
        <taxon>Desulfobacteria</taxon>
        <taxon>Desulfobacterales</taxon>
        <taxon>Desulfococcaceae</taxon>
        <taxon>Desulfonema</taxon>
    </lineage>
</organism>
<reference evidence="3" key="1">
    <citation type="submission" date="2017-11" db="EMBL/GenBank/DDBJ databases">
        <authorList>
            <person name="Watanabe M."/>
            <person name="Kojima H."/>
        </authorList>
    </citation>
    <scope>NUCLEOTIDE SEQUENCE [LARGE SCALE GENOMIC DNA]</scope>
    <source>
        <strain evidence="3">Tokyo 01</strain>
    </source>
</reference>
<dbReference type="Proteomes" id="UP000288096">
    <property type="component" value="Unassembled WGS sequence"/>
</dbReference>
<proteinExistence type="predicted"/>
<keyword evidence="3" id="KW-1185">Reference proteome</keyword>
<evidence type="ECO:0000313" key="3">
    <source>
        <dbReference type="Proteomes" id="UP000288096"/>
    </source>
</evidence>
<comment type="caution">
    <text evidence="2">The sequence shown here is derived from an EMBL/GenBank/DDBJ whole genome shotgun (WGS) entry which is preliminary data.</text>
</comment>
<dbReference type="RefSeq" id="WP_124329108.1">
    <property type="nucleotide sequence ID" value="NZ_BEXT01000001.1"/>
</dbReference>
<name>A0A401FY25_9BACT</name>
<dbReference type="EMBL" id="BEXT01000001">
    <property type="protein sequence ID" value="GBC61877.1"/>
    <property type="molecule type" value="Genomic_DNA"/>
</dbReference>
<evidence type="ECO:0000313" key="2">
    <source>
        <dbReference type="EMBL" id="GBC61877.1"/>
    </source>
</evidence>
<accession>A0A401FY25</accession>
<dbReference type="AlphaFoldDB" id="A0A401FY25"/>
<protein>
    <submittedName>
        <fullName evidence="2">Uncharacterized protein</fullName>
    </submittedName>
</protein>
<sequence length="116" mass="13007">MQEEKSVGNPWEMFEMVAAMPLKGMTQMMELMDEGLRVQSEAWDRRLEFGNCVFKHSFGLMLDTFSGKVCGPGRFFESVEDICAGISASMEDESAVVSLHETDETDPENEQMPKAA</sequence>
<evidence type="ECO:0000256" key="1">
    <source>
        <dbReference type="SAM" id="MobiDB-lite"/>
    </source>
</evidence>
<feature type="region of interest" description="Disordered" evidence="1">
    <location>
        <begin position="94"/>
        <end position="116"/>
    </location>
</feature>